<dbReference type="PANTHER" id="PTHR13696:SF52">
    <property type="entry name" value="PARA FAMILY PROTEIN CT_582"/>
    <property type="match status" value="1"/>
</dbReference>
<evidence type="ECO:0000313" key="3">
    <source>
        <dbReference type="Proteomes" id="UP001155027"/>
    </source>
</evidence>
<comment type="caution">
    <text evidence="2">The sequence shown here is derived from an EMBL/GenBank/DDBJ whole genome shotgun (WGS) entry which is preliminary data.</text>
</comment>
<dbReference type="RefSeq" id="WP_259081102.1">
    <property type="nucleotide sequence ID" value="NZ_JANUAN010000017.1"/>
</dbReference>
<reference evidence="2" key="1">
    <citation type="submission" date="2022-08" db="EMBL/GenBank/DDBJ databases">
        <title>Genomic Encyclopedia of Type Strains, Phase V (KMG-V): Genome sequencing to study the core and pangenomes of soil and plant-associated prokaryotes.</title>
        <authorList>
            <person name="Whitman W."/>
        </authorList>
    </citation>
    <scope>NUCLEOTIDE SEQUENCE</scope>
    <source>
        <strain evidence="2">0</strain>
    </source>
</reference>
<organism evidence="2 3">
    <name type="scientific">Salinibacter ruber</name>
    <dbReference type="NCBI Taxonomy" id="146919"/>
    <lineage>
        <taxon>Bacteria</taxon>
        <taxon>Pseudomonadati</taxon>
        <taxon>Rhodothermota</taxon>
        <taxon>Rhodothermia</taxon>
        <taxon>Rhodothermales</taxon>
        <taxon>Salinibacteraceae</taxon>
        <taxon>Salinibacter</taxon>
    </lineage>
</organism>
<dbReference type="InterPro" id="IPR025669">
    <property type="entry name" value="AAA_dom"/>
</dbReference>
<name>A0A9X2TFQ8_9BACT</name>
<evidence type="ECO:0000259" key="1">
    <source>
        <dbReference type="Pfam" id="PF13614"/>
    </source>
</evidence>
<dbReference type="PANTHER" id="PTHR13696">
    <property type="entry name" value="P-LOOP CONTAINING NUCLEOSIDE TRIPHOSPHATE HYDROLASE"/>
    <property type="match status" value="1"/>
</dbReference>
<dbReference type="AlphaFoldDB" id="A0A9X2TFQ8"/>
<feature type="domain" description="AAA" evidence="1">
    <location>
        <begin position="1"/>
        <end position="175"/>
    </location>
</feature>
<dbReference type="Gene3D" id="3.40.50.300">
    <property type="entry name" value="P-loop containing nucleotide triphosphate hydrolases"/>
    <property type="match status" value="1"/>
</dbReference>
<protein>
    <submittedName>
        <fullName evidence="2">Chromosome partitioning protein</fullName>
    </submittedName>
</protein>
<proteinExistence type="predicted"/>
<evidence type="ECO:0000313" key="2">
    <source>
        <dbReference type="EMBL" id="MCS3679304.1"/>
    </source>
</evidence>
<dbReference type="InterPro" id="IPR027417">
    <property type="entry name" value="P-loop_NTPase"/>
</dbReference>
<dbReference type="EMBL" id="JANUAU010000017">
    <property type="protein sequence ID" value="MCS3679304.1"/>
    <property type="molecule type" value="Genomic_DNA"/>
</dbReference>
<dbReference type="SUPFAM" id="SSF52540">
    <property type="entry name" value="P-loop containing nucleoside triphosphate hydrolases"/>
    <property type="match status" value="1"/>
</dbReference>
<dbReference type="Proteomes" id="UP001155027">
    <property type="component" value="Unassembled WGS sequence"/>
</dbReference>
<dbReference type="CDD" id="cd02042">
    <property type="entry name" value="ParAB_family"/>
    <property type="match status" value="1"/>
</dbReference>
<sequence length="283" mass="29789">MSNLKGGAAKTVSSIVLTEVMALAGANVLLVDLDPQGTGSAWLAGRSESATKLLTGGFDPGEDIDVAIGPPGLDSDQGTLDVLRPEDVGRVDMVTANRSLEDATERRTSDLSQRLEKLWRGAEGGYDIAVVDTPPQAGSLVTASFLSTAGVLVPVAAGRGAVDGLQHVLQYTRRIGGAEVRAAFACNVDARTYLDKQVAEKLVDQLGQISEGGRACQHYVRSTVSVREAEAASEPLGTYAGNSTAWIDYMAIARELHMSGVIPVGPSKERIQNPARLDQDETT</sequence>
<accession>A0A9X2TFQ8</accession>
<gene>
    <name evidence="2" type="ORF">GGP71_003255</name>
</gene>
<dbReference type="InterPro" id="IPR050678">
    <property type="entry name" value="DNA_Partitioning_ATPase"/>
</dbReference>
<dbReference type="Pfam" id="PF13614">
    <property type="entry name" value="AAA_31"/>
    <property type="match status" value="1"/>
</dbReference>